<comment type="caution">
    <text evidence="1">The sequence shown here is derived from an EMBL/GenBank/DDBJ whole genome shotgun (WGS) entry which is preliminary data.</text>
</comment>
<evidence type="ECO:0000313" key="1">
    <source>
        <dbReference type="EMBL" id="GAJ16641.1"/>
    </source>
</evidence>
<dbReference type="EMBL" id="BARW01040168">
    <property type="protein sequence ID" value="GAJ16641.1"/>
    <property type="molecule type" value="Genomic_DNA"/>
</dbReference>
<sequence>ARVAPFARYSRGFVYVAKRIQEVAKSVGLKEVSSGPNLSILEPYDQGVFYGSRAIGRLSVACDIQLYLDLVGYRGRGEESANFLLKQRIEPRW</sequence>
<protein>
    <submittedName>
        <fullName evidence="1">Uncharacterized protein</fullName>
    </submittedName>
</protein>
<organism evidence="1">
    <name type="scientific">marine sediment metagenome</name>
    <dbReference type="NCBI Taxonomy" id="412755"/>
    <lineage>
        <taxon>unclassified sequences</taxon>
        <taxon>metagenomes</taxon>
        <taxon>ecological metagenomes</taxon>
    </lineage>
</organism>
<proteinExistence type="predicted"/>
<gene>
    <name evidence="1" type="ORF">S12H4_60844</name>
</gene>
<dbReference type="InterPro" id="IPR019238">
    <property type="entry name" value="AbiEi_2"/>
</dbReference>
<name>X1VLF7_9ZZZZ</name>
<dbReference type="Pfam" id="PF09952">
    <property type="entry name" value="AbiEi_2"/>
    <property type="match status" value="1"/>
</dbReference>
<dbReference type="AlphaFoldDB" id="X1VLF7"/>
<feature type="non-terminal residue" evidence="1">
    <location>
        <position position="1"/>
    </location>
</feature>
<reference evidence="1" key="1">
    <citation type="journal article" date="2014" name="Front. Microbiol.">
        <title>High frequency of phylogenetically diverse reductive dehalogenase-homologous genes in deep subseafloor sedimentary metagenomes.</title>
        <authorList>
            <person name="Kawai M."/>
            <person name="Futagami T."/>
            <person name="Toyoda A."/>
            <person name="Takaki Y."/>
            <person name="Nishi S."/>
            <person name="Hori S."/>
            <person name="Arai W."/>
            <person name="Tsubouchi T."/>
            <person name="Morono Y."/>
            <person name="Uchiyama I."/>
            <person name="Ito T."/>
            <person name="Fujiyama A."/>
            <person name="Inagaki F."/>
            <person name="Takami H."/>
        </authorList>
    </citation>
    <scope>NUCLEOTIDE SEQUENCE</scope>
    <source>
        <strain evidence="1">Expedition CK06-06</strain>
    </source>
</reference>
<accession>X1VLF7</accession>